<dbReference type="AlphaFoldDB" id="A0A2V3PU50"/>
<dbReference type="InterPro" id="IPR019286">
    <property type="entry name" value="DUF2339_TM"/>
</dbReference>
<feature type="transmembrane region" description="Helical" evidence="2">
    <location>
        <begin position="191"/>
        <end position="208"/>
    </location>
</feature>
<feature type="transmembrane region" description="Helical" evidence="2">
    <location>
        <begin position="585"/>
        <end position="604"/>
    </location>
</feature>
<feature type="transmembrane region" description="Helical" evidence="2">
    <location>
        <begin position="813"/>
        <end position="831"/>
    </location>
</feature>
<evidence type="ECO:0000313" key="4">
    <source>
        <dbReference type="Proteomes" id="UP000247973"/>
    </source>
</evidence>
<feature type="transmembrane region" description="Helical" evidence="2">
    <location>
        <begin position="220"/>
        <end position="237"/>
    </location>
</feature>
<keyword evidence="2" id="KW-0812">Transmembrane</keyword>
<comment type="caution">
    <text evidence="3">The sequence shown here is derived from an EMBL/GenBank/DDBJ whole genome shotgun (WGS) entry which is preliminary data.</text>
</comment>
<feature type="transmembrane region" description="Helical" evidence="2">
    <location>
        <begin position="323"/>
        <end position="341"/>
    </location>
</feature>
<feature type="transmembrane region" description="Helical" evidence="2">
    <location>
        <begin position="273"/>
        <end position="294"/>
    </location>
</feature>
<keyword evidence="4" id="KW-1185">Reference proteome</keyword>
<feature type="coiled-coil region" evidence="1">
    <location>
        <begin position="53"/>
        <end position="80"/>
    </location>
</feature>
<feature type="transmembrane region" description="Helical" evidence="2">
    <location>
        <begin position="483"/>
        <end position="501"/>
    </location>
</feature>
<feature type="transmembrane region" description="Helical" evidence="2">
    <location>
        <begin position="789"/>
        <end position="807"/>
    </location>
</feature>
<feature type="transmembrane region" description="Helical" evidence="2">
    <location>
        <begin position="651"/>
        <end position="670"/>
    </location>
</feature>
<feature type="transmembrane region" description="Helical" evidence="2">
    <location>
        <begin position="348"/>
        <end position="367"/>
    </location>
</feature>
<feature type="transmembrane region" description="Helical" evidence="2">
    <location>
        <begin position="722"/>
        <end position="746"/>
    </location>
</feature>
<evidence type="ECO:0000256" key="2">
    <source>
        <dbReference type="SAM" id="Phobius"/>
    </source>
</evidence>
<dbReference type="OrthoDB" id="666059at2"/>
<feature type="transmembrane region" description="Helical" evidence="2">
    <location>
        <begin position="432"/>
        <end position="452"/>
    </location>
</feature>
<dbReference type="PANTHER" id="PTHR38434:SF1">
    <property type="entry name" value="BLL2549 PROTEIN"/>
    <property type="match status" value="1"/>
</dbReference>
<protein>
    <submittedName>
        <fullName evidence="3">Putative membrane protein DUF2339</fullName>
    </submittedName>
</protein>
<gene>
    <name evidence="3" type="ORF">CLV62_101422</name>
</gene>
<feature type="transmembrane region" description="Helical" evidence="2">
    <location>
        <begin position="758"/>
        <end position="777"/>
    </location>
</feature>
<feature type="transmembrane region" description="Helical" evidence="2">
    <location>
        <begin position="301"/>
        <end position="317"/>
    </location>
</feature>
<keyword evidence="1" id="KW-0175">Coiled coil</keyword>
<organism evidence="3 4">
    <name type="scientific">Dysgonomonas alginatilytica</name>
    <dbReference type="NCBI Taxonomy" id="1605892"/>
    <lineage>
        <taxon>Bacteria</taxon>
        <taxon>Pseudomonadati</taxon>
        <taxon>Bacteroidota</taxon>
        <taxon>Bacteroidia</taxon>
        <taxon>Bacteroidales</taxon>
        <taxon>Dysgonomonadaceae</taxon>
        <taxon>Dysgonomonas</taxon>
    </lineage>
</organism>
<accession>A0A2V3PU50</accession>
<feature type="transmembrane region" description="Helical" evidence="2">
    <location>
        <begin position="508"/>
        <end position="526"/>
    </location>
</feature>
<dbReference type="PANTHER" id="PTHR38434">
    <property type="entry name" value="BLL2549 PROTEIN"/>
    <property type="match status" value="1"/>
</dbReference>
<name>A0A2V3PU50_9BACT</name>
<evidence type="ECO:0000256" key="1">
    <source>
        <dbReference type="SAM" id="Coils"/>
    </source>
</evidence>
<feature type="transmembrane region" description="Helical" evidence="2">
    <location>
        <begin position="461"/>
        <end position="477"/>
    </location>
</feature>
<feature type="transmembrane region" description="Helical" evidence="2">
    <location>
        <begin position="624"/>
        <end position="642"/>
    </location>
</feature>
<dbReference type="Pfam" id="PF10101">
    <property type="entry name" value="DUF2339"/>
    <property type="match status" value="1"/>
</dbReference>
<reference evidence="3 4" key="1">
    <citation type="submission" date="2018-03" db="EMBL/GenBank/DDBJ databases">
        <title>Genomic Encyclopedia of Archaeal and Bacterial Type Strains, Phase II (KMG-II): from individual species to whole genera.</title>
        <authorList>
            <person name="Goeker M."/>
        </authorList>
    </citation>
    <scope>NUCLEOTIDE SEQUENCE [LARGE SCALE GENOMIC DNA]</scope>
    <source>
        <strain evidence="3 4">DSM 100214</strain>
    </source>
</reference>
<proteinExistence type="predicted"/>
<keyword evidence="2" id="KW-0472">Membrane</keyword>
<feature type="transmembrane region" description="Helical" evidence="2">
    <location>
        <begin position="690"/>
        <end position="710"/>
    </location>
</feature>
<evidence type="ECO:0000313" key="3">
    <source>
        <dbReference type="EMBL" id="PXV69153.1"/>
    </source>
</evidence>
<feature type="transmembrane region" description="Helical" evidence="2">
    <location>
        <begin position="373"/>
        <end position="393"/>
    </location>
</feature>
<feature type="transmembrane region" description="Helical" evidence="2">
    <location>
        <begin position="244"/>
        <end position="267"/>
    </location>
</feature>
<dbReference type="Proteomes" id="UP000247973">
    <property type="component" value="Unassembled WGS sequence"/>
</dbReference>
<feature type="transmembrane region" description="Helical" evidence="2">
    <location>
        <begin position="6"/>
        <end position="24"/>
    </location>
</feature>
<keyword evidence="2" id="KW-1133">Transmembrane helix</keyword>
<feature type="transmembrane region" description="Helical" evidence="2">
    <location>
        <begin position="541"/>
        <end position="564"/>
    </location>
</feature>
<dbReference type="EMBL" id="QICL01000001">
    <property type="protein sequence ID" value="PXV69153.1"/>
    <property type="molecule type" value="Genomic_DNA"/>
</dbReference>
<sequence length="848" mass="96726">MDSIIIIVISLLVLAAVVPFFLLFKIWKLTKKVTYLFNHIIEIGTNTKQLLDRSADKKDIQKILDAIQNLEDKYQVAQLADSIQPIEKAVENIASQKEEKPSTPIISEAEEKIIEIPQAEETFTETIDREPEEQPVYETPAYAAFNNTGNKPQTSFSEVFQQPAVAEKPQNKENNQESEKGFIEKIFSENLLTKIGIVTLVLGIAFFVKYAIDQEWINEIGRVGIGLLTGGIIIAIAHKLKEKYQVFSSILVGGGISILYITVTLAFREYELFSQPIAFALLIAITIFSVILSLYYDRKELAIFSLLGGFASPLMISTGSGNYIVLFSYILILNSGMLILTFRKKWHVIGIISYALTLIFFWSWLLISFESQFKGATLFAGLFFAQFYILALADHFRGEHKITSYQGMLILTNNLSFFLACLTIFSDFTYDINGLITIIIAAINAVIMITLFRKSEIDRNLIYLIIGVVMTFVNLAIPIQMNGYVITMFWAVEMAVLLWLWQKSQIQIFRVGFFIVTGLVICSYLIDITHNYVPTFTPMPVILNSVCITGLVVIASFFVSKLLLRKEDGNSVIEIGNRRLFRTKDYTCAIGLILILFTYLVPFLEINYHIQYRLELDYNISLRYVIMTAYTSVYVSILSFLYRKEIEKRSMLFGLLSIFTVIYSLVYWYYVTELRDNTFGFPAYPKAYFLLHFVALIPLTFIIATLIRNVKSAVPGKLKPFYWGMTIISTLLLGIETENISVMIFSNTNNYSDVLYDVRTFVFPVLWALIAMGLMIWGLKGKEVILRKISLIFFALIIVKFYAYDVWHMSQAGRIVSFIMLGVIILLVSFLQQKIKTLVKADTPENEQ</sequence>
<dbReference type="RefSeq" id="WP_110309108.1">
    <property type="nucleotide sequence ID" value="NZ_QICL01000001.1"/>
</dbReference>
<feature type="transmembrane region" description="Helical" evidence="2">
    <location>
        <begin position="405"/>
        <end position="426"/>
    </location>
</feature>